<sequence length="72" mass="8228">MPRTLTHPIVSILFMTLVGCMEDDDMIMGGDFNMLCDQHLDITAAALEGKPHLLQDLQDLYDTFMLRDPWCL</sequence>
<comment type="caution">
    <text evidence="2">The sequence shown here is derived from an EMBL/GenBank/DDBJ whole genome shotgun (WGS) entry which is preliminary data.</text>
</comment>
<protein>
    <recommendedName>
        <fullName evidence="4">Endonuclease/exonuclease/phosphatase domain-containing protein</fullName>
    </recommendedName>
</protein>
<keyword evidence="3" id="KW-1185">Reference proteome</keyword>
<evidence type="ECO:0000313" key="2">
    <source>
        <dbReference type="EMBL" id="KAJ1172692.1"/>
    </source>
</evidence>
<name>A0AAV7T874_PLEWA</name>
<evidence type="ECO:0000313" key="3">
    <source>
        <dbReference type="Proteomes" id="UP001066276"/>
    </source>
</evidence>
<evidence type="ECO:0000256" key="1">
    <source>
        <dbReference type="SAM" id="SignalP"/>
    </source>
</evidence>
<dbReference type="AlphaFoldDB" id="A0AAV7T874"/>
<feature type="signal peptide" evidence="1">
    <location>
        <begin position="1"/>
        <end position="20"/>
    </location>
</feature>
<proteinExistence type="predicted"/>
<keyword evidence="1" id="KW-0732">Signal</keyword>
<reference evidence="2" key="1">
    <citation type="journal article" date="2022" name="bioRxiv">
        <title>Sequencing and chromosome-scale assembly of the giantPleurodeles waltlgenome.</title>
        <authorList>
            <person name="Brown T."/>
            <person name="Elewa A."/>
            <person name="Iarovenko S."/>
            <person name="Subramanian E."/>
            <person name="Araus A.J."/>
            <person name="Petzold A."/>
            <person name="Susuki M."/>
            <person name="Suzuki K.-i.T."/>
            <person name="Hayashi T."/>
            <person name="Toyoda A."/>
            <person name="Oliveira C."/>
            <person name="Osipova E."/>
            <person name="Leigh N.D."/>
            <person name="Simon A."/>
            <person name="Yun M.H."/>
        </authorList>
    </citation>
    <scope>NUCLEOTIDE SEQUENCE</scope>
    <source>
        <strain evidence="2">20211129_DDA</strain>
        <tissue evidence="2">Liver</tissue>
    </source>
</reference>
<dbReference type="Proteomes" id="UP001066276">
    <property type="component" value="Chromosome 4_1"/>
</dbReference>
<dbReference type="EMBL" id="JANPWB010000007">
    <property type="protein sequence ID" value="KAJ1172692.1"/>
    <property type="molecule type" value="Genomic_DNA"/>
</dbReference>
<gene>
    <name evidence="2" type="ORF">NDU88_004536</name>
</gene>
<accession>A0AAV7T874</accession>
<organism evidence="2 3">
    <name type="scientific">Pleurodeles waltl</name>
    <name type="common">Iberian ribbed newt</name>
    <dbReference type="NCBI Taxonomy" id="8319"/>
    <lineage>
        <taxon>Eukaryota</taxon>
        <taxon>Metazoa</taxon>
        <taxon>Chordata</taxon>
        <taxon>Craniata</taxon>
        <taxon>Vertebrata</taxon>
        <taxon>Euteleostomi</taxon>
        <taxon>Amphibia</taxon>
        <taxon>Batrachia</taxon>
        <taxon>Caudata</taxon>
        <taxon>Salamandroidea</taxon>
        <taxon>Salamandridae</taxon>
        <taxon>Pleurodelinae</taxon>
        <taxon>Pleurodeles</taxon>
    </lineage>
</organism>
<dbReference type="PROSITE" id="PS51257">
    <property type="entry name" value="PROKAR_LIPOPROTEIN"/>
    <property type="match status" value="1"/>
</dbReference>
<feature type="chain" id="PRO_5043832363" description="Endonuclease/exonuclease/phosphatase domain-containing protein" evidence="1">
    <location>
        <begin position="21"/>
        <end position="72"/>
    </location>
</feature>
<evidence type="ECO:0008006" key="4">
    <source>
        <dbReference type="Google" id="ProtNLM"/>
    </source>
</evidence>